<reference evidence="16" key="1">
    <citation type="submission" date="2024-02" db="UniProtKB">
        <authorList>
            <consortium name="WormBaseParasite"/>
        </authorList>
    </citation>
    <scope>IDENTIFICATION</scope>
</reference>
<dbReference type="FunFam" id="3.20.20.10:FF:000005">
    <property type="entry name" value="Ornithine decarboxylase"/>
    <property type="match status" value="1"/>
</dbReference>
<dbReference type="Gene3D" id="2.40.37.10">
    <property type="entry name" value="Lyase, Ornithine Decarboxylase, Chain A, domain 1"/>
    <property type="match status" value="1"/>
</dbReference>
<evidence type="ECO:0000259" key="13">
    <source>
        <dbReference type="Pfam" id="PF00278"/>
    </source>
</evidence>
<dbReference type="PROSITE" id="PS00879">
    <property type="entry name" value="ODR_DC_2_2"/>
    <property type="match status" value="1"/>
</dbReference>
<dbReference type="PANTHER" id="PTHR11482">
    <property type="entry name" value="ARGININE/DIAMINOPIMELATE/ORNITHINE DECARBOXYLASE"/>
    <property type="match status" value="1"/>
</dbReference>
<dbReference type="GO" id="GO:0033387">
    <property type="term" value="P:putrescine biosynthetic process from arginine, via ornithine"/>
    <property type="evidence" value="ECO:0007669"/>
    <property type="project" value="TreeGrafter"/>
</dbReference>
<dbReference type="InterPro" id="IPR002433">
    <property type="entry name" value="Orn_de-COase"/>
</dbReference>
<feature type="active site" description="Proton donor" evidence="11">
    <location>
        <position position="357"/>
    </location>
</feature>
<dbReference type="Pfam" id="PF00278">
    <property type="entry name" value="Orn_DAP_Arg_deC"/>
    <property type="match status" value="1"/>
</dbReference>
<dbReference type="InterPro" id="IPR022657">
    <property type="entry name" value="De-COase2_CS"/>
</dbReference>
<keyword evidence="15" id="KW-1185">Reference proteome</keyword>
<dbReference type="GO" id="GO:0004586">
    <property type="term" value="F:ornithine decarboxylase activity"/>
    <property type="evidence" value="ECO:0007669"/>
    <property type="project" value="UniProtKB-EC"/>
</dbReference>
<dbReference type="PROSITE" id="PS00878">
    <property type="entry name" value="ODR_DC_2_1"/>
    <property type="match status" value="1"/>
</dbReference>
<evidence type="ECO:0000256" key="12">
    <source>
        <dbReference type="RuleBase" id="RU003737"/>
    </source>
</evidence>
<evidence type="ECO:0000256" key="1">
    <source>
        <dbReference type="ARBA" id="ARBA00001933"/>
    </source>
</evidence>
<dbReference type="InterPro" id="IPR022643">
    <property type="entry name" value="De-COase2_C"/>
</dbReference>
<proteinExistence type="inferred from homology"/>
<keyword evidence="5" id="KW-0456">Lyase</keyword>
<evidence type="ECO:0000259" key="14">
    <source>
        <dbReference type="Pfam" id="PF02784"/>
    </source>
</evidence>
<dbReference type="PANTHER" id="PTHR11482:SF6">
    <property type="entry name" value="ORNITHINE DECARBOXYLASE 1-RELATED"/>
    <property type="match status" value="1"/>
</dbReference>
<evidence type="ECO:0000313" key="16">
    <source>
        <dbReference type="WBParaSite" id="MBELARI_LOCUS18358"/>
    </source>
</evidence>
<accession>A0AAF3EVY3</accession>
<evidence type="ECO:0000256" key="7">
    <source>
        <dbReference type="ARBA" id="ARBA00034138"/>
    </source>
</evidence>
<dbReference type="InterPro" id="IPR022644">
    <property type="entry name" value="De-COase2_N"/>
</dbReference>
<dbReference type="InterPro" id="IPR009006">
    <property type="entry name" value="Ala_racemase/Decarboxylase_C"/>
</dbReference>
<dbReference type="Pfam" id="PF02784">
    <property type="entry name" value="Orn_Arg_deC_N"/>
    <property type="match status" value="1"/>
</dbReference>
<evidence type="ECO:0000256" key="8">
    <source>
        <dbReference type="ARBA" id="ARBA00037173"/>
    </source>
</evidence>
<comment type="cofactor">
    <cofactor evidence="1 11">
        <name>pyridoxal 5'-phosphate</name>
        <dbReference type="ChEBI" id="CHEBI:597326"/>
    </cofactor>
</comment>
<comment type="subunit">
    <text evidence="9">Homodimer. Only the dimer is catalytically active, as the active sites are constructed of residues from both monomers.</text>
</comment>
<dbReference type="Proteomes" id="UP000887575">
    <property type="component" value="Unassembled WGS sequence"/>
</dbReference>
<dbReference type="InterPro" id="IPR029066">
    <property type="entry name" value="PLP-binding_barrel"/>
</dbReference>
<evidence type="ECO:0000256" key="11">
    <source>
        <dbReference type="PIRSR" id="PIRSR600183-50"/>
    </source>
</evidence>
<dbReference type="AlphaFoldDB" id="A0AAF3EVY3"/>
<comment type="catalytic activity">
    <reaction evidence="10">
        <text>L-ornithine + H(+) = putrescine + CO2</text>
        <dbReference type="Rhea" id="RHEA:22964"/>
        <dbReference type="ChEBI" id="CHEBI:15378"/>
        <dbReference type="ChEBI" id="CHEBI:16526"/>
        <dbReference type="ChEBI" id="CHEBI:46911"/>
        <dbReference type="ChEBI" id="CHEBI:326268"/>
        <dbReference type="EC" id="4.1.1.17"/>
    </reaction>
</comment>
<sequence>MIPKTTNSRHVLFGNEKVEVFDQSLTDEEIALLIAERYDKLGFDDPFMVMNLDEVLEKFHQWKRELPMVEPFYAVKCFPNRVLTRFLAKLGVGYDCASKTEINDILDLDVSAEKIIYAHPCKPINHIKFASENGVQMMTFDTVEELEKVKKFHSKPQLILRIAVADPSALCQLNTKFGVNPVKQAPQLIKKAKEIGLNIDGISFHIGSGANDFTTHEIAIAHSRNLFDYARSLGHHMHILDIGGGFPGGEHKFSFEQIASIIRSSLEKYFYDDSVRIIAEPGRFFCARPCFECVNVIHAAQAPREGDDSNHIVYYINDGIFGSFNCKLYDFVHPKGKPLKLDSQAQLFPSTIWGPTCDGGDKIEENVSLPKMSTGDWLLYQEMGAYTIAGGSTFNGFPRPKMHYTISNENYAKYLA</sequence>
<evidence type="ECO:0000313" key="15">
    <source>
        <dbReference type="Proteomes" id="UP000887575"/>
    </source>
</evidence>
<protein>
    <recommendedName>
        <fullName evidence="7">ornithine decarboxylase</fullName>
        <ecNumber evidence="7">4.1.1.17</ecNumber>
    </recommendedName>
</protein>
<feature type="domain" description="Orn/DAP/Arg decarboxylase 2 C-terminal" evidence="13">
    <location>
        <begin position="307"/>
        <end position="384"/>
    </location>
</feature>
<keyword evidence="4" id="KW-0620">Polyamine biosynthesis</keyword>
<dbReference type="InterPro" id="IPR022653">
    <property type="entry name" value="De-COase2_pyr-phos_BS"/>
</dbReference>
<evidence type="ECO:0000256" key="10">
    <source>
        <dbReference type="ARBA" id="ARBA00049127"/>
    </source>
</evidence>
<organism evidence="15 16">
    <name type="scientific">Mesorhabditis belari</name>
    <dbReference type="NCBI Taxonomy" id="2138241"/>
    <lineage>
        <taxon>Eukaryota</taxon>
        <taxon>Metazoa</taxon>
        <taxon>Ecdysozoa</taxon>
        <taxon>Nematoda</taxon>
        <taxon>Chromadorea</taxon>
        <taxon>Rhabditida</taxon>
        <taxon>Rhabditina</taxon>
        <taxon>Rhabditomorpha</taxon>
        <taxon>Rhabditoidea</taxon>
        <taxon>Rhabditidae</taxon>
        <taxon>Mesorhabditinae</taxon>
        <taxon>Mesorhabditis</taxon>
    </lineage>
</organism>
<dbReference type="SUPFAM" id="SSF51419">
    <property type="entry name" value="PLP-binding barrel"/>
    <property type="match status" value="1"/>
</dbReference>
<dbReference type="GO" id="GO:0005737">
    <property type="term" value="C:cytoplasm"/>
    <property type="evidence" value="ECO:0007669"/>
    <property type="project" value="TreeGrafter"/>
</dbReference>
<comment type="similarity">
    <text evidence="2 12">Belongs to the Orn/Lys/Arg decarboxylase class-II family.</text>
</comment>
<evidence type="ECO:0000256" key="3">
    <source>
        <dbReference type="ARBA" id="ARBA00022898"/>
    </source>
</evidence>
<evidence type="ECO:0000256" key="9">
    <source>
        <dbReference type="ARBA" id="ARBA00046672"/>
    </source>
</evidence>
<dbReference type="CDD" id="cd00622">
    <property type="entry name" value="PLPDE_III_ODC"/>
    <property type="match status" value="1"/>
</dbReference>
<evidence type="ECO:0000256" key="6">
    <source>
        <dbReference type="ARBA" id="ARBA00034115"/>
    </source>
</evidence>
<feature type="domain" description="Orn/DAP/Arg decarboxylase 2 N-terminal" evidence="14">
    <location>
        <begin position="53"/>
        <end position="287"/>
    </location>
</feature>
<name>A0AAF3EVY3_9BILA</name>
<comment type="pathway">
    <text evidence="6">Amine and polyamine biosynthesis; putrescine biosynthesis via L-ornithine pathway; putrescine from L-ornithine: step 1/1.</text>
</comment>
<evidence type="ECO:0000256" key="4">
    <source>
        <dbReference type="ARBA" id="ARBA00023115"/>
    </source>
</evidence>
<dbReference type="Gene3D" id="3.20.20.10">
    <property type="entry name" value="Alanine racemase"/>
    <property type="match status" value="1"/>
</dbReference>
<dbReference type="SUPFAM" id="SSF50621">
    <property type="entry name" value="Alanine racemase C-terminal domain-like"/>
    <property type="match status" value="1"/>
</dbReference>
<keyword evidence="3 11" id="KW-0663">Pyridoxal phosphate</keyword>
<evidence type="ECO:0000256" key="2">
    <source>
        <dbReference type="ARBA" id="ARBA00008872"/>
    </source>
</evidence>
<comment type="function">
    <text evidence="8">Catalyzes the first and rate-limiting step of polyamine biosynthesis that converts ornithine into putrescine, which is the precursor for the polyamines, spermidine and spermine. Polyamines are essential for cell proliferation and are implicated in cellular processes, ranging from DNA replication to apoptosis.</text>
</comment>
<feature type="modified residue" description="N6-(pyridoxal phosphate)lysine" evidence="11">
    <location>
        <position position="76"/>
    </location>
</feature>
<dbReference type="InterPro" id="IPR000183">
    <property type="entry name" value="Orn/DAP/Arg_de-COase"/>
</dbReference>
<dbReference type="EC" id="4.1.1.17" evidence="7"/>
<dbReference type="PRINTS" id="PR01179">
    <property type="entry name" value="ODADCRBXLASE"/>
</dbReference>
<dbReference type="PRINTS" id="PR01182">
    <property type="entry name" value="ORNDCRBXLASE"/>
</dbReference>
<dbReference type="WBParaSite" id="MBELARI_LOCUS18358">
    <property type="protein sequence ID" value="MBELARI_LOCUS18358"/>
    <property type="gene ID" value="MBELARI_LOCUS18358"/>
</dbReference>
<evidence type="ECO:0000256" key="5">
    <source>
        <dbReference type="ARBA" id="ARBA00023239"/>
    </source>
</evidence>